<dbReference type="EMBL" id="JAJCIS010000008">
    <property type="protein sequence ID" value="MCB7388081.1"/>
    <property type="molecule type" value="Genomic_DNA"/>
</dbReference>
<dbReference type="Gene3D" id="2.60.40.4270">
    <property type="entry name" value="Listeria-Bacteroides repeat domain"/>
    <property type="match status" value="1"/>
</dbReference>
<name>A0ABS8DI09_9FIRM</name>
<comment type="caution">
    <text evidence="2">The sequence shown here is derived from an EMBL/GenBank/DDBJ whole genome shotgun (WGS) entry which is preliminary data.</text>
</comment>
<accession>A0ABS8DI09</accession>
<feature type="signal peptide" evidence="1">
    <location>
        <begin position="1"/>
        <end position="29"/>
    </location>
</feature>
<dbReference type="Proteomes" id="UP001299546">
    <property type="component" value="Unassembled WGS sequence"/>
</dbReference>
<dbReference type="RefSeq" id="WP_066730940.1">
    <property type="nucleotide sequence ID" value="NZ_JAJCIQ010000004.1"/>
</dbReference>
<organism evidence="2 3">
    <name type="scientific">Bariatricus massiliensis</name>
    <dbReference type="NCBI Taxonomy" id="1745713"/>
    <lineage>
        <taxon>Bacteria</taxon>
        <taxon>Bacillati</taxon>
        <taxon>Bacillota</taxon>
        <taxon>Clostridia</taxon>
        <taxon>Lachnospirales</taxon>
        <taxon>Lachnospiraceae</taxon>
        <taxon>Bariatricus</taxon>
    </lineage>
</organism>
<evidence type="ECO:0000256" key="1">
    <source>
        <dbReference type="SAM" id="SignalP"/>
    </source>
</evidence>
<evidence type="ECO:0000313" key="2">
    <source>
        <dbReference type="EMBL" id="MCB7388081.1"/>
    </source>
</evidence>
<feature type="chain" id="PRO_5045247250" evidence="1">
    <location>
        <begin position="30"/>
        <end position="249"/>
    </location>
</feature>
<proteinExistence type="predicted"/>
<reference evidence="2 3" key="1">
    <citation type="submission" date="2021-10" db="EMBL/GenBank/DDBJ databases">
        <title>Collection of gut derived symbiotic bacterial strains cultured from healthy donors.</title>
        <authorList>
            <person name="Lin H."/>
            <person name="Littmann E."/>
            <person name="Kohout C."/>
            <person name="Pamer E.G."/>
        </authorList>
    </citation>
    <scope>NUCLEOTIDE SEQUENCE [LARGE SCALE GENOMIC DNA]</scope>
    <source>
        <strain evidence="2 3">DFI.1.165</strain>
    </source>
</reference>
<keyword evidence="1" id="KW-0732">Signal</keyword>
<gene>
    <name evidence="2" type="ORF">LIZ65_12370</name>
</gene>
<evidence type="ECO:0000313" key="3">
    <source>
        <dbReference type="Proteomes" id="UP001299546"/>
    </source>
</evidence>
<keyword evidence="3" id="KW-1185">Reference proteome</keyword>
<dbReference type="InterPro" id="IPR042229">
    <property type="entry name" value="Listeria/Bacterioides_rpt_sf"/>
</dbReference>
<protein>
    <submittedName>
        <fullName evidence="2">InlB B-repeat-containing protein</fullName>
    </submittedName>
</protein>
<sequence>MKKRKYVYLTVLCMIVMFLCMSSSSMVNAEEYPEGVELIRFHLHKSLNREVGAPAGVPGYFTYYYAGKEYHYGFRFDKNGEGLESKVFGTAYVWAPYTIIHYDALKGKIPEDEVEKGRAKDSTAYLGNVVLKNTRGDGAKLQNKGDSKQVSGRYGTDYTIYGNSLALSEGVMPEPVREGYRFAGWYIETKNGEVRADETKKLAEKGKFKELEKLLNTEVDESTKILSNLQRKDKPAAEITLYAKWKKEA</sequence>